<keyword evidence="2" id="KW-1185">Reference proteome</keyword>
<comment type="caution">
    <text evidence="1">The sequence shown here is derived from an EMBL/GenBank/DDBJ whole genome shotgun (WGS) entry which is preliminary data.</text>
</comment>
<dbReference type="Gene3D" id="3.40.190.10">
    <property type="entry name" value="Periplasmic binding protein-like II"/>
    <property type="match status" value="1"/>
</dbReference>
<proteinExistence type="predicted"/>
<accession>A0AAV4NFL3</accession>
<evidence type="ECO:0000313" key="1">
    <source>
        <dbReference type="EMBL" id="GIX82565.1"/>
    </source>
</evidence>
<reference evidence="1 2" key="1">
    <citation type="submission" date="2021-06" db="EMBL/GenBank/DDBJ databases">
        <title>Caerostris extrusa draft genome.</title>
        <authorList>
            <person name="Kono N."/>
            <person name="Arakawa K."/>
        </authorList>
    </citation>
    <scope>NUCLEOTIDE SEQUENCE [LARGE SCALE GENOMIC DNA]</scope>
</reference>
<evidence type="ECO:0000313" key="2">
    <source>
        <dbReference type="Proteomes" id="UP001054945"/>
    </source>
</evidence>
<dbReference type="EMBL" id="BPLR01003252">
    <property type="protein sequence ID" value="GIX82565.1"/>
    <property type="molecule type" value="Genomic_DNA"/>
</dbReference>
<organism evidence="1 2">
    <name type="scientific">Caerostris extrusa</name>
    <name type="common">Bark spider</name>
    <name type="synonym">Caerostris bankana</name>
    <dbReference type="NCBI Taxonomy" id="172846"/>
    <lineage>
        <taxon>Eukaryota</taxon>
        <taxon>Metazoa</taxon>
        <taxon>Ecdysozoa</taxon>
        <taxon>Arthropoda</taxon>
        <taxon>Chelicerata</taxon>
        <taxon>Arachnida</taxon>
        <taxon>Araneae</taxon>
        <taxon>Araneomorphae</taxon>
        <taxon>Entelegynae</taxon>
        <taxon>Araneoidea</taxon>
        <taxon>Araneidae</taxon>
        <taxon>Caerostris</taxon>
    </lineage>
</organism>
<sequence length="107" mass="12127">MMGPSLTLYGNCVVTDLLGRWTVVGGFQKMKKPDRKITNFGNRLLKTAVVNINTILKSLPFFSKTDDDYEGIEYELIKTLTSRLNFRVTMTSPKDGEYGHSCLMAFH</sequence>
<name>A0AAV4NFL3_CAEEX</name>
<gene>
    <name evidence="1" type="ORF">CEXT_554161</name>
</gene>
<dbReference type="AlphaFoldDB" id="A0AAV4NFL3"/>
<protein>
    <submittedName>
        <fullName evidence="1">Uncharacterized protein</fullName>
    </submittedName>
</protein>
<dbReference type="Proteomes" id="UP001054945">
    <property type="component" value="Unassembled WGS sequence"/>
</dbReference>